<keyword evidence="3" id="KW-0460">Magnesium</keyword>
<evidence type="ECO:0000256" key="3">
    <source>
        <dbReference type="ARBA" id="ARBA00022842"/>
    </source>
</evidence>
<evidence type="ECO:0000259" key="4">
    <source>
        <dbReference type="Pfam" id="PF12804"/>
    </source>
</evidence>
<name>A0A4R5PMW9_9HYPH</name>
<protein>
    <submittedName>
        <fullName evidence="5">Nucleotidyltransferase family protein</fullName>
    </submittedName>
</protein>
<dbReference type="InterPro" id="IPR050065">
    <property type="entry name" value="GlmU-like"/>
</dbReference>
<evidence type="ECO:0000256" key="1">
    <source>
        <dbReference type="ARBA" id="ARBA00022679"/>
    </source>
</evidence>
<dbReference type="GO" id="GO:0016779">
    <property type="term" value="F:nucleotidyltransferase activity"/>
    <property type="evidence" value="ECO:0007669"/>
    <property type="project" value="UniProtKB-KW"/>
</dbReference>
<keyword evidence="2" id="KW-0548">Nucleotidyltransferase</keyword>
<evidence type="ECO:0000313" key="6">
    <source>
        <dbReference type="Proteomes" id="UP000295131"/>
    </source>
</evidence>
<organism evidence="5 6">
    <name type="scientific">Pseudohoeflea suaedae</name>
    <dbReference type="NCBI Taxonomy" id="877384"/>
    <lineage>
        <taxon>Bacteria</taxon>
        <taxon>Pseudomonadati</taxon>
        <taxon>Pseudomonadota</taxon>
        <taxon>Alphaproteobacteria</taxon>
        <taxon>Hyphomicrobiales</taxon>
        <taxon>Rhizobiaceae</taxon>
        <taxon>Pseudohoeflea</taxon>
    </lineage>
</organism>
<dbReference type="Pfam" id="PF12804">
    <property type="entry name" value="NTP_transf_3"/>
    <property type="match status" value="1"/>
</dbReference>
<evidence type="ECO:0000256" key="2">
    <source>
        <dbReference type="ARBA" id="ARBA00022695"/>
    </source>
</evidence>
<dbReference type="AlphaFoldDB" id="A0A4R5PMW9"/>
<dbReference type="InterPro" id="IPR025877">
    <property type="entry name" value="MobA-like_NTP_Trfase"/>
</dbReference>
<dbReference type="InterPro" id="IPR029044">
    <property type="entry name" value="Nucleotide-diphossugar_trans"/>
</dbReference>
<dbReference type="Proteomes" id="UP000295131">
    <property type="component" value="Unassembled WGS sequence"/>
</dbReference>
<feature type="domain" description="MobA-like NTP transferase" evidence="4">
    <location>
        <begin position="6"/>
        <end position="142"/>
    </location>
</feature>
<keyword evidence="1 5" id="KW-0808">Transferase</keyword>
<dbReference type="OrthoDB" id="9788272at2"/>
<gene>
    <name evidence="5" type="ORF">E2A64_01525</name>
</gene>
<dbReference type="EMBL" id="SMSI01000001">
    <property type="protein sequence ID" value="TDH37847.1"/>
    <property type="molecule type" value="Genomic_DNA"/>
</dbReference>
<proteinExistence type="predicted"/>
<evidence type="ECO:0000313" key="5">
    <source>
        <dbReference type="EMBL" id="TDH37847.1"/>
    </source>
</evidence>
<sequence>MTIRSAMVLAAGLGTRMRPITERIPKPLVEVDGKPLIAYGLEALGSAGLDTIVVNVHYLADKLEAWLSDSGYAVTIADERAELLDSGGGIVNALAELGSEPFVVINADTFWLEDPQATAENITRLIEIWNPAEMDIALMTARPDQATGFDGKGDFVADDSGRLQRYRGEGDPLIYAGALVIDPAIFGTGRPAKFSLNACFNEAIERRRLHGMPMAGLWLTVGTPEAIGEAEAAMHAYRSGNAP</sequence>
<reference evidence="5 6" key="1">
    <citation type="journal article" date="2013" name="Int. J. Syst. Evol. Microbiol.">
        <title>Hoeflea suaedae sp. nov., an endophytic bacterium isolated from the root of the halophyte Suaeda maritima.</title>
        <authorList>
            <person name="Chung E.J."/>
            <person name="Park J.A."/>
            <person name="Pramanik P."/>
            <person name="Bibi F."/>
            <person name="Jeon C.O."/>
            <person name="Chung Y.R."/>
        </authorList>
    </citation>
    <scope>NUCLEOTIDE SEQUENCE [LARGE SCALE GENOMIC DNA]</scope>
    <source>
        <strain evidence="5 6">YC6898</strain>
    </source>
</reference>
<dbReference type="Gene3D" id="3.90.550.10">
    <property type="entry name" value="Spore Coat Polysaccharide Biosynthesis Protein SpsA, Chain A"/>
    <property type="match status" value="1"/>
</dbReference>
<keyword evidence="6" id="KW-1185">Reference proteome</keyword>
<comment type="caution">
    <text evidence="5">The sequence shown here is derived from an EMBL/GenBank/DDBJ whole genome shotgun (WGS) entry which is preliminary data.</text>
</comment>
<accession>A0A4R5PMW9</accession>
<dbReference type="PANTHER" id="PTHR43584:SF8">
    <property type="entry name" value="N-ACETYLMURAMATE ALPHA-1-PHOSPHATE URIDYLYLTRANSFERASE"/>
    <property type="match status" value="1"/>
</dbReference>
<dbReference type="SUPFAM" id="SSF53448">
    <property type="entry name" value="Nucleotide-diphospho-sugar transferases"/>
    <property type="match status" value="1"/>
</dbReference>
<dbReference type="PANTHER" id="PTHR43584">
    <property type="entry name" value="NUCLEOTIDYL TRANSFERASE"/>
    <property type="match status" value="1"/>
</dbReference>
<dbReference type="RefSeq" id="WP_133282684.1">
    <property type="nucleotide sequence ID" value="NZ_SMSI01000001.1"/>
</dbReference>
<dbReference type="CDD" id="cd06422">
    <property type="entry name" value="NTP_transferase_like_1"/>
    <property type="match status" value="1"/>
</dbReference>